<comment type="caution">
    <text evidence="1">The sequence shown here is derived from an EMBL/GenBank/DDBJ whole genome shotgun (WGS) entry which is preliminary data.</text>
</comment>
<reference evidence="1" key="1">
    <citation type="submission" date="2018-09" db="EMBL/GenBank/DDBJ databases">
        <title>Murine metabolic-syndrome-specific gut microbial biobank.</title>
        <authorList>
            <person name="Liu C."/>
        </authorList>
    </citation>
    <scope>NUCLEOTIDE SEQUENCE</scope>
    <source>
        <strain evidence="1">D42-62</strain>
    </source>
</reference>
<dbReference type="EMBL" id="QZDT01000030">
    <property type="protein sequence ID" value="NBJ94128.1"/>
    <property type="molecule type" value="Genomic_DNA"/>
</dbReference>
<accession>A0A9X5BI01</accession>
<sequence>MSFMFNPHPYDDYTPMNRPGLSKEIMERAVFGAKEVMKTLSKAVLEYKLENGGCVAALEGYPSAGFEQFANEITCLPQDRVKDPVLLYGRLYEGKYIDLMDAEKVAEIKRLCRQIRKEGGIAILYGMGAACEELQEIIDVLIYLDVTPKEVMLRAHAGRWKNFDDDVAQPVKELQRRRIMWILSWQQR</sequence>
<protein>
    <submittedName>
        <fullName evidence="1">Uncharacterized protein</fullName>
    </submittedName>
</protein>
<dbReference type="Proteomes" id="UP001154420">
    <property type="component" value="Unassembled WGS sequence"/>
</dbReference>
<name>A0A9X5BI01_9FIRM</name>
<proteinExistence type="predicted"/>
<dbReference type="AlphaFoldDB" id="A0A9X5BI01"/>
<keyword evidence="2" id="KW-1185">Reference proteome</keyword>
<evidence type="ECO:0000313" key="2">
    <source>
        <dbReference type="Proteomes" id="UP001154420"/>
    </source>
</evidence>
<gene>
    <name evidence="1" type="ORF">D5281_16425</name>
</gene>
<organism evidence="1 2">
    <name type="scientific">Parablautia muri</name>
    <dbReference type="NCBI Taxonomy" id="2320879"/>
    <lineage>
        <taxon>Bacteria</taxon>
        <taxon>Bacillati</taxon>
        <taxon>Bacillota</taxon>
        <taxon>Clostridia</taxon>
        <taxon>Lachnospirales</taxon>
        <taxon>Lachnospiraceae</taxon>
        <taxon>Parablautia</taxon>
    </lineage>
</organism>
<dbReference type="RefSeq" id="WP_160561167.1">
    <property type="nucleotide sequence ID" value="NZ_QZDT01000030.1"/>
</dbReference>
<evidence type="ECO:0000313" key="1">
    <source>
        <dbReference type="EMBL" id="NBJ94128.1"/>
    </source>
</evidence>